<accession>A0A438FEP8</accession>
<dbReference type="Pfam" id="PF24626">
    <property type="entry name" value="SH3_Tf2-1"/>
    <property type="match status" value="1"/>
</dbReference>
<evidence type="ECO:0000313" key="2">
    <source>
        <dbReference type="EMBL" id="RVW58448.1"/>
    </source>
</evidence>
<gene>
    <name evidence="2" type="ORF">CK203_114827</name>
</gene>
<protein>
    <recommendedName>
        <fullName evidence="1">Tf2-1-like SH3-like domain-containing protein</fullName>
    </recommendedName>
</protein>
<proteinExistence type="predicted"/>
<organism evidence="2 3">
    <name type="scientific">Vitis vinifera</name>
    <name type="common">Grape</name>
    <dbReference type="NCBI Taxonomy" id="29760"/>
    <lineage>
        <taxon>Eukaryota</taxon>
        <taxon>Viridiplantae</taxon>
        <taxon>Streptophyta</taxon>
        <taxon>Embryophyta</taxon>
        <taxon>Tracheophyta</taxon>
        <taxon>Spermatophyta</taxon>
        <taxon>Magnoliopsida</taxon>
        <taxon>eudicotyledons</taxon>
        <taxon>Gunneridae</taxon>
        <taxon>Pentapetalae</taxon>
        <taxon>rosids</taxon>
        <taxon>Vitales</taxon>
        <taxon>Vitaceae</taxon>
        <taxon>Viteae</taxon>
        <taxon>Vitis</taxon>
    </lineage>
</organism>
<evidence type="ECO:0000259" key="1">
    <source>
        <dbReference type="Pfam" id="PF24626"/>
    </source>
</evidence>
<comment type="caution">
    <text evidence="2">The sequence shown here is derived from an EMBL/GenBank/DDBJ whole genome shotgun (WGS) entry which is preliminary data.</text>
</comment>
<dbReference type="EMBL" id="QGNW01000951">
    <property type="protein sequence ID" value="RVW58448.1"/>
    <property type="molecule type" value="Genomic_DNA"/>
</dbReference>
<dbReference type="AlphaFoldDB" id="A0A438FEP8"/>
<evidence type="ECO:0000313" key="3">
    <source>
        <dbReference type="Proteomes" id="UP000288805"/>
    </source>
</evidence>
<sequence length="90" mass="10285">MVLLKLQAYKQVSMHSGGPKLQPRYYGPFKVIDRIGTVAYQLQLPPDAQYTTYSTCPFSSQLMHQFKLAHLYLSLIPAPPCSHKLFWTVV</sequence>
<reference evidence="2 3" key="1">
    <citation type="journal article" date="2018" name="PLoS Genet.">
        <title>Population sequencing reveals clonal diversity and ancestral inbreeding in the grapevine cultivar Chardonnay.</title>
        <authorList>
            <person name="Roach M.J."/>
            <person name="Johnson D.L."/>
            <person name="Bohlmann J."/>
            <person name="van Vuuren H.J."/>
            <person name="Jones S.J."/>
            <person name="Pretorius I.S."/>
            <person name="Schmidt S.A."/>
            <person name="Borneman A.R."/>
        </authorList>
    </citation>
    <scope>NUCLEOTIDE SEQUENCE [LARGE SCALE GENOMIC DNA]</scope>
    <source>
        <strain evidence="3">cv. Chardonnay</strain>
        <tissue evidence="2">Leaf</tissue>
    </source>
</reference>
<dbReference type="Proteomes" id="UP000288805">
    <property type="component" value="Unassembled WGS sequence"/>
</dbReference>
<feature type="domain" description="Tf2-1-like SH3-like" evidence="1">
    <location>
        <begin position="1"/>
        <end position="51"/>
    </location>
</feature>
<name>A0A438FEP8_VITVI</name>
<dbReference type="InterPro" id="IPR056924">
    <property type="entry name" value="SH3_Tf2-1"/>
</dbReference>